<proteinExistence type="inferred from homology"/>
<feature type="signal peptide" evidence="5">
    <location>
        <begin position="1"/>
        <end position="22"/>
    </location>
</feature>
<dbReference type="SMART" id="SM00062">
    <property type="entry name" value="PBPb"/>
    <property type="match status" value="1"/>
</dbReference>
<gene>
    <name evidence="8" type="ORF">HJG44_18485</name>
</gene>
<dbReference type="RefSeq" id="WP_171219788.1">
    <property type="nucleotide sequence ID" value="NZ_JABEPP010000005.1"/>
</dbReference>
<evidence type="ECO:0000256" key="1">
    <source>
        <dbReference type="ARBA" id="ARBA00004196"/>
    </source>
</evidence>
<feature type="domain" description="Solute-binding protein family 3/N-terminal" evidence="6">
    <location>
        <begin position="26"/>
        <end position="275"/>
    </location>
</feature>
<reference evidence="8 9" key="1">
    <citation type="submission" date="2020-04" db="EMBL/GenBank/DDBJ databases">
        <title>Enterovirga sp. isolate from soil.</title>
        <authorList>
            <person name="Chea S."/>
            <person name="Kim D.-U."/>
        </authorList>
    </citation>
    <scope>NUCLEOTIDE SEQUENCE [LARGE SCALE GENOMIC DNA]</scope>
    <source>
        <strain evidence="8 9">DB1703</strain>
    </source>
</reference>
<dbReference type="Gene3D" id="3.40.190.10">
    <property type="entry name" value="Periplasmic binding protein-like II"/>
    <property type="match status" value="2"/>
</dbReference>
<dbReference type="SUPFAM" id="SSF53850">
    <property type="entry name" value="Periplasmic binding protein-like II"/>
    <property type="match status" value="1"/>
</dbReference>
<dbReference type="InterPro" id="IPR018313">
    <property type="entry name" value="SBP_3_CS"/>
</dbReference>
<evidence type="ECO:0000259" key="6">
    <source>
        <dbReference type="SMART" id="SM00062"/>
    </source>
</evidence>
<dbReference type="GO" id="GO:0015276">
    <property type="term" value="F:ligand-gated monoatomic ion channel activity"/>
    <property type="evidence" value="ECO:0007669"/>
    <property type="project" value="InterPro"/>
</dbReference>
<evidence type="ECO:0000313" key="9">
    <source>
        <dbReference type="Proteomes" id="UP000564885"/>
    </source>
</evidence>
<protein>
    <submittedName>
        <fullName evidence="8">Transporter substrate-binding domain-containing protein</fullName>
    </submittedName>
</protein>
<evidence type="ECO:0000256" key="5">
    <source>
        <dbReference type="SAM" id="SignalP"/>
    </source>
</evidence>
<keyword evidence="9" id="KW-1185">Reference proteome</keyword>
<dbReference type="SMART" id="SM00079">
    <property type="entry name" value="PBPe"/>
    <property type="match status" value="1"/>
</dbReference>
<dbReference type="InterPro" id="IPR001320">
    <property type="entry name" value="Iontro_rcpt_C"/>
</dbReference>
<comment type="similarity">
    <text evidence="2 4">Belongs to the bacterial solute-binding protein 3 family.</text>
</comment>
<dbReference type="InterPro" id="IPR001638">
    <property type="entry name" value="Solute-binding_3/MltF_N"/>
</dbReference>
<dbReference type="PANTHER" id="PTHR35936:SF17">
    <property type="entry name" value="ARGININE-BINDING EXTRACELLULAR PROTEIN ARTP"/>
    <property type="match status" value="1"/>
</dbReference>
<organism evidence="8 9">
    <name type="scientific">Enterovirga aerilata</name>
    <dbReference type="NCBI Taxonomy" id="2730920"/>
    <lineage>
        <taxon>Bacteria</taxon>
        <taxon>Pseudomonadati</taxon>
        <taxon>Pseudomonadota</taxon>
        <taxon>Alphaproteobacteria</taxon>
        <taxon>Hyphomicrobiales</taxon>
        <taxon>Methylobacteriaceae</taxon>
        <taxon>Enterovirga</taxon>
    </lineage>
</organism>
<evidence type="ECO:0000256" key="3">
    <source>
        <dbReference type="ARBA" id="ARBA00022729"/>
    </source>
</evidence>
<dbReference type="GO" id="GO:0016020">
    <property type="term" value="C:membrane"/>
    <property type="evidence" value="ECO:0007669"/>
    <property type="project" value="InterPro"/>
</dbReference>
<evidence type="ECO:0000313" key="8">
    <source>
        <dbReference type="EMBL" id="NNM74349.1"/>
    </source>
</evidence>
<comment type="caution">
    <text evidence="8">The sequence shown here is derived from an EMBL/GenBank/DDBJ whole genome shotgun (WGS) entry which is preliminary data.</text>
</comment>
<accession>A0A849ID55</accession>
<dbReference type="GO" id="GO:0030313">
    <property type="term" value="C:cell envelope"/>
    <property type="evidence" value="ECO:0007669"/>
    <property type="project" value="UniProtKB-SubCell"/>
</dbReference>
<evidence type="ECO:0000256" key="2">
    <source>
        <dbReference type="ARBA" id="ARBA00010333"/>
    </source>
</evidence>
<feature type="chain" id="PRO_5033061301" evidence="5">
    <location>
        <begin position="23"/>
        <end position="280"/>
    </location>
</feature>
<dbReference type="PANTHER" id="PTHR35936">
    <property type="entry name" value="MEMBRANE-BOUND LYTIC MUREIN TRANSGLYCOSYLASE F"/>
    <property type="match status" value="1"/>
</dbReference>
<dbReference type="Proteomes" id="UP000564885">
    <property type="component" value="Unassembled WGS sequence"/>
</dbReference>
<sequence length="280" mass="29910">MRIVTTLGAALIAVAAATGALAQGRTVRIATEGAYAPYNFTAPGGKLDGFEIELAAELCKRAKVTCEIVQQDWDGIIPALQAGKYDAIMAGMNITEKREAVIDFSIPYVQEAGSFGVAKDGPLAKLPGDGQVFNFDKDNAGAVKALEAMKPMLKGKTVGVQVSTIHSTFLDKYLKGTVEIREYKTTEQHDLDLLSGRIDAIFASASAIRGTFDKPDFKDYTLAGARFSGDVFGRGVAVGLRKGEPALKKLFDEAIASMNADGSLKALSMKWFKSDITIKS</sequence>
<dbReference type="Pfam" id="PF00497">
    <property type="entry name" value="SBP_bac_3"/>
    <property type="match status" value="1"/>
</dbReference>
<evidence type="ECO:0000256" key="4">
    <source>
        <dbReference type="RuleBase" id="RU003744"/>
    </source>
</evidence>
<keyword evidence="3 5" id="KW-0732">Signal</keyword>
<evidence type="ECO:0000259" key="7">
    <source>
        <dbReference type="SMART" id="SM00079"/>
    </source>
</evidence>
<dbReference type="AlphaFoldDB" id="A0A849ID55"/>
<dbReference type="PROSITE" id="PS01039">
    <property type="entry name" value="SBP_BACTERIAL_3"/>
    <property type="match status" value="1"/>
</dbReference>
<dbReference type="EMBL" id="JABEPP010000005">
    <property type="protein sequence ID" value="NNM74349.1"/>
    <property type="molecule type" value="Genomic_DNA"/>
</dbReference>
<comment type="subcellular location">
    <subcellularLocation>
        <location evidence="1">Cell envelope</location>
    </subcellularLocation>
</comment>
<name>A0A849ID55_9HYPH</name>
<feature type="domain" description="Ionotropic glutamate receptor C-terminal" evidence="7">
    <location>
        <begin position="26"/>
        <end position="274"/>
    </location>
</feature>